<evidence type="ECO:0000256" key="1">
    <source>
        <dbReference type="SAM" id="MobiDB-lite"/>
    </source>
</evidence>
<evidence type="ECO:0000313" key="2">
    <source>
        <dbReference type="EMBL" id="CAG6541474.1"/>
    </source>
</evidence>
<dbReference type="EMBL" id="HBUE01224799">
    <property type="protein sequence ID" value="CAG6541473.1"/>
    <property type="molecule type" value="Transcribed_RNA"/>
</dbReference>
<dbReference type="EMBL" id="HBUE01331508">
    <property type="protein sequence ID" value="CAG6593546.1"/>
    <property type="molecule type" value="Transcribed_RNA"/>
</dbReference>
<protein>
    <submittedName>
        <fullName evidence="2">(northern house mosquito) hypothetical protein</fullName>
    </submittedName>
</protein>
<organism evidence="2">
    <name type="scientific">Culex pipiens</name>
    <name type="common">House mosquito</name>
    <dbReference type="NCBI Taxonomy" id="7175"/>
    <lineage>
        <taxon>Eukaryota</taxon>
        <taxon>Metazoa</taxon>
        <taxon>Ecdysozoa</taxon>
        <taxon>Arthropoda</taxon>
        <taxon>Hexapoda</taxon>
        <taxon>Insecta</taxon>
        <taxon>Pterygota</taxon>
        <taxon>Neoptera</taxon>
        <taxon>Endopterygota</taxon>
        <taxon>Diptera</taxon>
        <taxon>Nematocera</taxon>
        <taxon>Culicoidea</taxon>
        <taxon>Culicidae</taxon>
        <taxon>Culicinae</taxon>
        <taxon>Culicini</taxon>
        <taxon>Culex</taxon>
        <taxon>Culex</taxon>
    </lineage>
</organism>
<reference evidence="2" key="1">
    <citation type="submission" date="2021-05" db="EMBL/GenBank/DDBJ databases">
        <authorList>
            <person name="Alioto T."/>
            <person name="Alioto T."/>
            <person name="Gomez Garrido J."/>
        </authorList>
    </citation>
    <scope>NUCLEOTIDE SEQUENCE</scope>
</reference>
<name>A0A8D8HUX9_CULPI</name>
<proteinExistence type="predicted"/>
<dbReference type="EMBL" id="HBUE01224801">
    <property type="protein sequence ID" value="CAG6541474.1"/>
    <property type="molecule type" value="Transcribed_RNA"/>
</dbReference>
<sequence>MLLYQLDLSSPPASSELELELGPCRLFFVAAAPLLELSELDEERRCEMGSLRTGTICFFTSVSTGWFFVSVATSRIFSPEDKFYRASIFGRNEQLRSLFSPRGDPSWHVSDTLMSSFSGGLNGSKRLWPPLDVLLESCRSSCRSPATSESPRVGLESCRWSATSTWSQHVQSPASSRFGRS</sequence>
<accession>A0A8D8HUX9</accession>
<dbReference type="EMBL" id="HBUE01331510">
    <property type="protein sequence ID" value="CAG6593547.1"/>
    <property type="molecule type" value="Transcribed_RNA"/>
</dbReference>
<feature type="region of interest" description="Disordered" evidence="1">
    <location>
        <begin position="162"/>
        <end position="181"/>
    </location>
</feature>
<dbReference type="AlphaFoldDB" id="A0A8D8HUX9"/>
<feature type="compositionally biased region" description="Polar residues" evidence="1">
    <location>
        <begin position="162"/>
        <end position="175"/>
    </location>
</feature>